<protein>
    <submittedName>
        <fullName evidence="4">Bifunctional 3-(3-hydroxy-phenyl)propionate/3-hydroxycinnamic acid hydroxylase</fullName>
    </submittedName>
</protein>
<dbReference type="Gene3D" id="3.50.50.60">
    <property type="entry name" value="FAD/NAD(P)-binding domain"/>
    <property type="match status" value="1"/>
</dbReference>
<dbReference type="SUPFAM" id="SSF51905">
    <property type="entry name" value="FAD/NAD(P)-binding domain"/>
    <property type="match status" value="1"/>
</dbReference>
<reference evidence="4 5" key="1">
    <citation type="journal article" date="2019" name="Int. J. Syst. Evol. Microbiol.">
        <title>The Global Catalogue of Microorganisms (GCM) 10K type strain sequencing project: providing services to taxonomists for standard genome sequencing and annotation.</title>
        <authorList>
            <consortium name="The Broad Institute Genomics Platform"/>
            <consortium name="The Broad Institute Genome Sequencing Center for Infectious Disease"/>
            <person name="Wu L."/>
            <person name="Ma J."/>
        </authorList>
    </citation>
    <scope>NUCLEOTIDE SEQUENCE [LARGE SCALE GENOMIC DNA]</scope>
    <source>
        <strain evidence="4 5">JCM 15503</strain>
    </source>
</reference>
<dbReference type="InterPro" id="IPR002938">
    <property type="entry name" value="FAD-bd"/>
</dbReference>
<dbReference type="PANTHER" id="PTHR43476">
    <property type="entry name" value="3-(3-HYDROXY-PHENYL)PROPIONATE/3-HYDROXYCINNAMIC ACID HYDROXYLASE"/>
    <property type="match status" value="1"/>
</dbReference>
<evidence type="ECO:0000256" key="2">
    <source>
        <dbReference type="SAM" id="MobiDB-lite"/>
    </source>
</evidence>
<dbReference type="Pfam" id="PF01494">
    <property type="entry name" value="FAD_binding_3"/>
    <property type="match status" value="1"/>
</dbReference>
<gene>
    <name evidence="4" type="ORF">GCM10009107_63950</name>
</gene>
<feature type="compositionally biased region" description="Polar residues" evidence="2">
    <location>
        <begin position="529"/>
        <end position="539"/>
    </location>
</feature>
<evidence type="ECO:0000259" key="3">
    <source>
        <dbReference type="Pfam" id="PF01494"/>
    </source>
</evidence>
<name>A0ABN1KMW9_9BURK</name>
<dbReference type="PRINTS" id="PR00420">
    <property type="entry name" value="RNGMNOXGNASE"/>
</dbReference>
<dbReference type="InterPro" id="IPR036188">
    <property type="entry name" value="FAD/NAD-bd_sf"/>
</dbReference>
<feature type="domain" description="FAD-binding" evidence="3">
    <location>
        <begin position="1"/>
        <end position="329"/>
    </location>
</feature>
<dbReference type="PANTHER" id="PTHR43476:SF3">
    <property type="entry name" value="FAD-BINDING MONOOXYGENASE"/>
    <property type="match status" value="1"/>
</dbReference>
<dbReference type="Proteomes" id="UP001500279">
    <property type="component" value="Unassembled WGS sequence"/>
</dbReference>
<organism evidence="4 5">
    <name type="scientific">Ideonella azotifigens</name>
    <dbReference type="NCBI Taxonomy" id="513160"/>
    <lineage>
        <taxon>Bacteria</taxon>
        <taxon>Pseudomonadati</taxon>
        <taxon>Pseudomonadota</taxon>
        <taxon>Betaproteobacteria</taxon>
        <taxon>Burkholderiales</taxon>
        <taxon>Sphaerotilaceae</taxon>
        <taxon>Ideonella</taxon>
    </lineage>
</organism>
<dbReference type="Gene3D" id="3.30.9.10">
    <property type="entry name" value="D-Amino Acid Oxidase, subunit A, domain 2"/>
    <property type="match status" value="1"/>
</dbReference>
<feature type="region of interest" description="Disordered" evidence="2">
    <location>
        <begin position="506"/>
        <end position="539"/>
    </location>
</feature>
<accession>A0ABN1KMW9</accession>
<evidence type="ECO:0000313" key="4">
    <source>
        <dbReference type="EMBL" id="GAA0771471.1"/>
    </source>
</evidence>
<keyword evidence="1" id="KW-0560">Oxidoreductase</keyword>
<comment type="caution">
    <text evidence="4">The sequence shown here is derived from an EMBL/GenBank/DDBJ whole genome shotgun (WGS) entry which is preliminary data.</text>
</comment>
<dbReference type="InterPro" id="IPR050631">
    <property type="entry name" value="PheA/TfdB_FAD_monoxygenase"/>
</dbReference>
<evidence type="ECO:0000313" key="5">
    <source>
        <dbReference type="Proteomes" id="UP001500279"/>
    </source>
</evidence>
<dbReference type="NCBIfam" id="NF004829">
    <property type="entry name" value="PRK06183.1-3"/>
    <property type="match status" value="1"/>
</dbReference>
<evidence type="ECO:0000256" key="1">
    <source>
        <dbReference type="ARBA" id="ARBA00023002"/>
    </source>
</evidence>
<dbReference type="EMBL" id="BAAAEW010000055">
    <property type="protein sequence ID" value="GAA0771471.1"/>
    <property type="molecule type" value="Genomic_DNA"/>
</dbReference>
<keyword evidence="5" id="KW-1185">Reference proteome</keyword>
<sequence>MLSALLAQRGMTVAAFDRMPDLFPLPRAIGFDHEVMRVMQELGIASRVLTHAAPYRPSQYRGVEGQLIKQLDTEPPPHRLGWAPNYVFDQPAFEREIRGRLSELAGVRVFLSCQVLSHTQSREGVEVEVQNADGEIEQWMARYLVACDGGSSPIRKALGIKLEDLAFDEHWLVVDADVHDHKIADLPTTQVQYCEPERPCTFVVGPGNHRRWEVMLLEVDSLSSDFPPDQLWPLLSRWIKPGDAELRRAAAYRFHGLVAEQWRKGRVLLAGDAAHMTPPFMAQGMVQGIRDAHGLAWRLQRVLSGASTDRLLDDYGVERRPHVTATTRAAIQLGRVICERDPVKARSRDARMLAEQGGVVKTTFRQSMIPPLRDGLIATGTPGAGEPLPQPTVITPGGVSKLLDDITGACFRIVVTERLTDDEAGAVAVMAAALKGCAVFVGPDAKRHAGLGFSVEEETPLLQAWLHGLGADVAIVRPDHYVYGTAAGVEAGLALVDQLRERIKNKNCGDPGSVTTPCEPEREHPPLTLQIQPATTSTP</sequence>
<proteinExistence type="predicted"/>